<dbReference type="Gene3D" id="2.40.50.870">
    <property type="entry name" value="Protein of unknown function (DUF3299)"/>
    <property type="match status" value="1"/>
</dbReference>
<proteinExistence type="predicted"/>
<keyword evidence="2" id="KW-1185">Reference proteome</keyword>
<dbReference type="AlphaFoldDB" id="A1ZKV7"/>
<accession>A1ZKV7</accession>
<evidence type="ECO:0000313" key="1">
    <source>
        <dbReference type="EMBL" id="EAY28923.1"/>
    </source>
</evidence>
<evidence type="ECO:0000313" key="2">
    <source>
        <dbReference type="Proteomes" id="UP000004095"/>
    </source>
</evidence>
<protein>
    <submittedName>
        <fullName evidence="1">Lipoprotein, putative</fullName>
    </submittedName>
</protein>
<keyword evidence="1" id="KW-0449">Lipoprotein</keyword>
<dbReference type="eggNOG" id="COG3495">
    <property type="taxonomic scope" value="Bacteria"/>
</dbReference>
<sequence>MVMKKQWIVLVCLLTIVGVGCIPATNLWKVLMKVKWVKKYDQKTKANAYVPKFTKEIQALNGKQITIKGYLIPVDLYGDGDFAIISALPVASCFFCGGAGPETVMEVYTKQKIKADKSGKVTFRGRLELNPDNADHLIYILRDAKVM</sequence>
<name>A1ZKV7_MICM2</name>
<dbReference type="EMBL" id="AAWS01000013">
    <property type="protein sequence ID" value="EAY28923.1"/>
    <property type="molecule type" value="Genomic_DNA"/>
</dbReference>
<reference evidence="1 2" key="1">
    <citation type="submission" date="2007-01" db="EMBL/GenBank/DDBJ databases">
        <authorList>
            <person name="Haygood M."/>
            <person name="Podell S."/>
            <person name="Anderson C."/>
            <person name="Hopkinson B."/>
            <person name="Roe K."/>
            <person name="Barbeau K."/>
            <person name="Gaasterland T."/>
            <person name="Ferriera S."/>
            <person name="Johnson J."/>
            <person name="Kravitz S."/>
            <person name="Beeson K."/>
            <person name="Sutton G."/>
            <person name="Rogers Y.-H."/>
            <person name="Friedman R."/>
            <person name="Frazier M."/>
            <person name="Venter J.C."/>
        </authorList>
    </citation>
    <scope>NUCLEOTIDE SEQUENCE [LARGE SCALE GENOMIC DNA]</scope>
    <source>
        <strain evidence="1 2">ATCC 23134</strain>
    </source>
</reference>
<dbReference type="PROSITE" id="PS51257">
    <property type="entry name" value="PROKAR_LIPOPROTEIN"/>
    <property type="match status" value="1"/>
</dbReference>
<comment type="caution">
    <text evidence="1">The sequence shown here is derived from an EMBL/GenBank/DDBJ whole genome shotgun (WGS) entry which is preliminary data.</text>
</comment>
<gene>
    <name evidence="1" type="ORF">M23134_00077</name>
</gene>
<organism evidence="1 2">
    <name type="scientific">Microscilla marina ATCC 23134</name>
    <dbReference type="NCBI Taxonomy" id="313606"/>
    <lineage>
        <taxon>Bacteria</taxon>
        <taxon>Pseudomonadati</taxon>
        <taxon>Bacteroidota</taxon>
        <taxon>Cytophagia</taxon>
        <taxon>Cytophagales</taxon>
        <taxon>Microscillaceae</taxon>
        <taxon>Microscilla</taxon>
    </lineage>
</organism>
<dbReference type="Proteomes" id="UP000004095">
    <property type="component" value="Unassembled WGS sequence"/>
</dbReference>